<evidence type="ECO:0000256" key="1">
    <source>
        <dbReference type="SAM" id="MobiDB-lite"/>
    </source>
</evidence>
<organism evidence="2 3">
    <name type="scientific">Amphilophus citrinellus</name>
    <name type="common">Midas cichlid</name>
    <name type="synonym">Cichlasoma citrinellum</name>
    <dbReference type="NCBI Taxonomy" id="61819"/>
    <lineage>
        <taxon>Eukaryota</taxon>
        <taxon>Metazoa</taxon>
        <taxon>Chordata</taxon>
        <taxon>Craniata</taxon>
        <taxon>Vertebrata</taxon>
        <taxon>Euteleostomi</taxon>
        <taxon>Actinopterygii</taxon>
        <taxon>Neopterygii</taxon>
        <taxon>Teleostei</taxon>
        <taxon>Neoteleostei</taxon>
        <taxon>Acanthomorphata</taxon>
        <taxon>Ovalentaria</taxon>
        <taxon>Cichlomorphae</taxon>
        <taxon>Cichliformes</taxon>
        <taxon>Cichlidae</taxon>
        <taxon>New World cichlids</taxon>
        <taxon>Cichlasomatinae</taxon>
        <taxon>Heroini</taxon>
        <taxon>Amphilophus</taxon>
    </lineage>
</organism>
<dbReference type="Proteomes" id="UP000261340">
    <property type="component" value="Unplaced"/>
</dbReference>
<feature type="region of interest" description="Disordered" evidence="1">
    <location>
        <begin position="67"/>
        <end position="92"/>
    </location>
</feature>
<evidence type="ECO:0000313" key="2">
    <source>
        <dbReference type="Ensembl" id="ENSACIP00000028249.1"/>
    </source>
</evidence>
<sequence>QRDSSEGFFSPPMMPVVNSLISAILSPPPEPPSVLQTDTSHFEWANICHCKVSGTAIWLKESESFRDRKLQRERAQDTDNENGVQRDRPREEFAKVIYEPPPL</sequence>
<name>A0A3Q0STJ1_AMPCI</name>
<dbReference type="AlphaFoldDB" id="A0A3Q0STJ1"/>
<proteinExistence type="predicted"/>
<protein>
    <submittedName>
        <fullName evidence="2">Uncharacterized protein</fullName>
    </submittedName>
</protein>
<feature type="compositionally biased region" description="Basic and acidic residues" evidence="1">
    <location>
        <begin position="67"/>
        <end position="77"/>
    </location>
</feature>
<reference evidence="2" key="1">
    <citation type="submission" date="2025-08" db="UniProtKB">
        <authorList>
            <consortium name="Ensembl"/>
        </authorList>
    </citation>
    <scope>IDENTIFICATION</scope>
</reference>
<reference evidence="2" key="2">
    <citation type="submission" date="2025-09" db="UniProtKB">
        <authorList>
            <consortium name="Ensembl"/>
        </authorList>
    </citation>
    <scope>IDENTIFICATION</scope>
</reference>
<accession>A0A3Q0STJ1</accession>
<dbReference type="Ensembl" id="ENSACIT00000028994.1">
    <property type="protein sequence ID" value="ENSACIP00000028249.1"/>
    <property type="gene ID" value="ENSACIG00000021891.1"/>
</dbReference>
<keyword evidence="3" id="KW-1185">Reference proteome</keyword>
<evidence type="ECO:0000313" key="3">
    <source>
        <dbReference type="Proteomes" id="UP000261340"/>
    </source>
</evidence>